<reference evidence="1" key="1">
    <citation type="submission" date="2018-06" db="EMBL/GenBank/DDBJ databases">
        <authorList>
            <person name="Zhirakovskaya E."/>
        </authorList>
    </citation>
    <scope>NUCLEOTIDE SEQUENCE</scope>
</reference>
<dbReference type="GO" id="GO:0005524">
    <property type="term" value="F:ATP binding"/>
    <property type="evidence" value="ECO:0007669"/>
    <property type="project" value="InterPro"/>
</dbReference>
<dbReference type="CDD" id="cd24050">
    <property type="entry name" value="ASKHA_NBD_ANMK"/>
    <property type="match status" value="1"/>
</dbReference>
<dbReference type="SUPFAM" id="SSF53067">
    <property type="entry name" value="Actin-like ATPase domain"/>
    <property type="match status" value="1"/>
</dbReference>
<dbReference type="EMBL" id="UOEU01000707">
    <property type="protein sequence ID" value="VAW38474.1"/>
    <property type="molecule type" value="Genomic_DNA"/>
</dbReference>
<dbReference type="Gene3D" id="3.30.420.40">
    <property type="match status" value="2"/>
</dbReference>
<dbReference type="InterPro" id="IPR005338">
    <property type="entry name" value="Anhydro_N_Ac-Mur_kinase"/>
</dbReference>
<name>A0A3B0W4B2_9ZZZZ</name>
<dbReference type="EC" id="2.7.1.170" evidence="1"/>
<dbReference type="PANTHER" id="PTHR30605">
    <property type="entry name" value="ANHYDRO-N-ACETYLMURAMIC ACID KINASE"/>
    <property type="match status" value="1"/>
</dbReference>
<proteinExistence type="inferred from homology"/>
<keyword evidence="1" id="KW-0418">Kinase</keyword>
<dbReference type="GO" id="GO:0009254">
    <property type="term" value="P:peptidoglycan turnover"/>
    <property type="evidence" value="ECO:0007669"/>
    <property type="project" value="InterPro"/>
</dbReference>
<organism evidence="1">
    <name type="scientific">hydrothermal vent metagenome</name>
    <dbReference type="NCBI Taxonomy" id="652676"/>
    <lineage>
        <taxon>unclassified sequences</taxon>
        <taxon>metagenomes</taxon>
        <taxon>ecological metagenomes</taxon>
    </lineage>
</organism>
<dbReference type="HAMAP" id="MF_01270">
    <property type="entry name" value="AnhMurNAc_kinase"/>
    <property type="match status" value="1"/>
</dbReference>
<sequence>MIVVGLMSGTSADGIDVAVVEIEGAPPDLHWQLRHFRAVPHAPALRQAILEVADAKTGTVDKLCILNVQLGEQFAAAALAGIWEAGLKPAQVQLIGSHGQTVWHAPEAGATLQIGETAVIAERTGIPVIGNFRARDMAAGGQGAPLVAYPDVLLLTHPTKVRAAQNIGGIGNVTFLPPTNRPDLTPFAFDTGPGNVLLDFAANWISNGKQAYDLNGEMAARGQLDEALLTYLLREPYLQKRPPKTTGRELFSTSFARQVWQQGIATDVKPLDIIATLTVFSAQTIVQAYRDFLPVFPDEVIVSGGGAKNGTLMHHLAGGLFPARLLLSDAVGIPSDAKEAMAFAILAYESFNGRSGNLPSATGAKQPVKLGNITPV</sequence>
<protein>
    <submittedName>
        <fullName evidence="1">Anhydro-N-acetylmuramic acid kinase</fullName>
        <ecNumber evidence="1">2.7.1.170</ecNumber>
    </submittedName>
</protein>
<gene>
    <name evidence="1" type="ORF">MNBD_CHLOROFLEXI01-1215</name>
</gene>
<dbReference type="GO" id="GO:0016301">
    <property type="term" value="F:kinase activity"/>
    <property type="evidence" value="ECO:0007669"/>
    <property type="project" value="UniProtKB-KW"/>
</dbReference>
<accession>A0A3B0W4B2</accession>
<dbReference type="NCBIfam" id="NF007148">
    <property type="entry name" value="PRK09585.3-2"/>
    <property type="match status" value="1"/>
</dbReference>
<dbReference type="GO" id="GO:0016773">
    <property type="term" value="F:phosphotransferase activity, alcohol group as acceptor"/>
    <property type="evidence" value="ECO:0007669"/>
    <property type="project" value="InterPro"/>
</dbReference>
<dbReference type="PANTHER" id="PTHR30605:SF0">
    <property type="entry name" value="ANHYDRO-N-ACETYLMURAMIC ACID KINASE"/>
    <property type="match status" value="1"/>
</dbReference>
<evidence type="ECO:0000313" key="1">
    <source>
        <dbReference type="EMBL" id="VAW38474.1"/>
    </source>
</evidence>
<keyword evidence="1" id="KW-0808">Transferase</keyword>
<dbReference type="AlphaFoldDB" id="A0A3B0W4B2"/>
<dbReference type="InterPro" id="IPR043129">
    <property type="entry name" value="ATPase_NBD"/>
</dbReference>
<dbReference type="Pfam" id="PF03702">
    <property type="entry name" value="AnmK"/>
    <property type="match status" value="1"/>
</dbReference>
<dbReference type="GO" id="GO:0006040">
    <property type="term" value="P:amino sugar metabolic process"/>
    <property type="evidence" value="ECO:0007669"/>
    <property type="project" value="InterPro"/>
</dbReference>